<dbReference type="PANTHER" id="PTHR21716:SF53">
    <property type="entry name" value="PERMEASE PERM-RELATED"/>
    <property type="match status" value="1"/>
</dbReference>
<evidence type="ECO:0000256" key="6">
    <source>
        <dbReference type="ARBA" id="ARBA00022989"/>
    </source>
</evidence>
<evidence type="ECO:0000256" key="4">
    <source>
        <dbReference type="ARBA" id="ARBA00022475"/>
    </source>
</evidence>
<comment type="subcellular location">
    <subcellularLocation>
        <location evidence="1">Cell membrane</location>
        <topology evidence="1">Multi-pass membrane protein</topology>
    </subcellularLocation>
</comment>
<dbReference type="OrthoDB" id="9793390at2"/>
<comment type="caution">
    <text evidence="9">The sequence shown here is derived from an EMBL/GenBank/DDBJ whole genome shotgun (WGS) entry which is preliminary data.</text>
</comment>
<evidence type="ECO:0000256" key="1">
    <source>
        <dbReference type="ARBA" id="ARBA00004651"/>
    </source>
</evidence>
<comment type="similarity">
    <text evidence="2">Belongs to the autoinducer-2 exporter (AI-2E) (TC 2.A.86) family.</text>
</comment>
<evidence type="ECO:0000256" key="7">
    <source>
        <dbReference type="ARBA" id="ARBA00023136"/>
    </source>
</evidence>
<dbReference type="PANTHER" id="PTHR21716">
    <property type="entry name" value="TRANSMEMBRANE PROTEIN"/>
    <property type="match status" value="1"/>
</dbReference>
<evidence type="ECO:0000256" key="5">
    <source>
        <dbReference type="ARBA" id="ARBA00022692"/>
    </source>
</evidence>
<feature type="transmembrane region" description="Helical" evidence="8">
    <location>
        <begin position="280"/>
        <end position="307"/>
    </location>
</feature>
<dbReference type="InterPro" id="IPR002549">
    <property type="entry name" value="AI-2E-like"/>
</dbReference>
<dbReference type="RefSeq" id="WP_017262799.1">
    <property type="nucleotide sequence ID" value="NZ_AUAW01000006.1"/>
</dbReference>
<keyword evidence="4" id="KW-1003">Cell membrane</keyword>
<accession>A0A0R1R813</accession>
<dbReference type="Proteomes" id="UP000051999">
    <property type="component" value="Unassembled WGS sequence"/>
</dbReference>
<organism evidence="9 10">
    <name type="scientific">Furfurilactobacillus rossiae DSM 15814</name>
    <dbReference type="NCBI Taxonomy" id="1114972"/>
    <lineage>
        <taxon>Bacteria</taxon>
        <taxon>Bacillati</taxon>
        <taxon>Bacillota</taxon>
        <taxon>Bacilli</taxon>
        <taxon>Lactobacillales</taxon>
        <taxon>Lactobacillaceae</taxon>
        <taxon>Furfurilactobacillus</taxon>
    </lineage>
</organism>
<name>A0A0R1R813_9LACO</name>
<keyword evidence="7 8" id="KW-0472">Membrane</keyword>
<evidence type="ECO:0000256" key="8">
    <source>
        <dbReference type="SAM" id="Phobius"/>
    </source>
</evidence>
<dbReference type="STRING" id="1114972.FD35_GL001385"/>
<reference evidence="9 10" key="1">
    <citation type="journal article" date="2015" name="Genome Announc.">
        <title>Expanding the biotechnology potential of lactobacilli through comparative genomics of 213 strains and associated genera.</title>
        <authorList>
            <person name="Sun Z."/>
            <person name="Harris H.M."/>
            <person name="McCann A."/>
            <person name="Guo C."/>
            <person name="Argimon S."/>
            <person name="Zhang W."/>
            <person name="Yang X."/>
            <person name="Jeffery I.B."/>
            <person name="Cooney J.C."/>
            <person name="Kagawa T.F."/>
            <person name="Liu W."/>
            <person name="Song Y."/>
            <person name="Salvetti E."/>
            <person name="Wrobel A."/>
            <person name="Rasinkangas P."/>
            <person name="Parkhill J."/>
            <person name="Rea M.C."/>
            <person name="O'Sullivan O."/>
            <person name="Ritari J."/>
            <person name="Douillard F.P."/>
            <person name="Paul Ross R."/>
            <person name="Yang R."/>
            <person name="Briner A.E."/>
            <person name="Felis G.E."/>
            <person name="de Vos W.M."/>
            <person name="Barrangou R."/>
            <person name="Klaenhammer T.R."/>
            <person name="Caufield P.W."/>
            <person name="Cui Y."/>
            <person name="Zhang H."/>
            <person name="O'Toole P.W."/>
        </authorList>
    </citation>
    <scope>NUCLEOTIDE SEQUENCE [LARGE SCALE GENOMIC DNA]</scope>
    <source>
        <strain evidence="9 10">DSM 15814</strain>
    </source>
</reference>
<keyword evidence="5 8" id="KW-0812">Transmembrane</keyword>
<dbReference type="AlphaFoldDB" id="A0A0R1R813"/>
<protein>
    <submittedName>
        <fullName evidence="9">Transport protein</fullName>
    </submittedName>
</protein>
<keyword evidence="3" id="KW-0813">Transport</keyword>
<keyword evidence="10" id="KW-1185">Reference proteome</keyword>
<dbReference type="PATRIC" id="fig|1114972.6.peg.1404"/>
<evidence type="ECO:0000313" key="9">
    <source>
        <dbReference type="EMBL" id="KRL53143.1"/>
    </source>
</evidence>
<dbReference type="GO" id="GO:0005886">
    <property type="term" value="C:plasma membrane"/>
    <property type="evidence" value="ECO:0007669"/>
    <property type="project" value="UniProtKB-SubCell"/>
</dbReference>
<dbReference type="Pfam" id="PF01594">
    <property type="entry name" value="AI-2E_transport"/>
    <property type="match status" value="1"/>
</dbReference>
<gene>
    <name evidence="9" type="ORF">FD35_GL001385</name>
</gene>
<evidence type="ECO:0000256" key="3">
    <source>
        <dbReference type="ARBA" id="ARBA00022448"/>
    </source>
</evidence>
<feature type="transmembrane region" description="Helical" evidence="8">
    <location>
        <begin position="176"/>
        <end position="198"/>
    </location>
</feature>
<feature type="transmembrane region" description="Helical" evidence="8">
    <location>
        <begin position="48"/>
        <end position="66"/>
    </location>
</feature>
<evidence type="ECO:0000313" key="10">
    <source>
        <dbReference type="Proteomes" id="UP000051999"/>
    </source>
</evidence>
<keyword evidence="6 8" id="KW-1133">Transmembrane helix</keyword>
<evidence type="ECO:0000256" key="2">
    <source>
        <dbReference type="ARBA" id="ARBA00009773"/>
    </source>
</evidence>
<dbReference type="EMBL" id="AZFF01000023">
    <property type="protein sequence ID" value="KRL53143.1"/>
    <property type="molecule type" value="Genomic_DNA"/>
</dbReference>
<feature type="transmembrane region" description="Helical" evidence="8">
    <location>
        <begin position="87"/>
        <end position="109"/>
    </location>
</feature>
<feature type="transmembrane region" description="Helical" evidence="8">
    <location>
        <begin position="241"/>
        <end position="274"/>
    </location>
</feature>
<proteinExistence type="inferred from homology"/>
<dbReference type="eggNOG" id="COG0628">
    <property type="taxonomic scope" value="Bacteria"/>
</dbReference>
<dbReference type="GO" id="GO:0055085">
    <property type="term" value="P:transmembrane transport"/>
    <property type="evidence" value="ECO:0007669"/>
    <property type="project" value="TreeGrafter"/>
</dbReference>
<feature type="transmembrane region" description="Helical" evidence="8">
    <location>
        <begin position="20"/>
        <end position="36"/>
    </location>
</feature>
<sequence length="402" mass="45299">MQKQTVTRRQRPVSRLRQLALRLVIVVLVLLILWLLNKVNWVFSPLQQFFSIIGGPVVLAGVFYYLMNPLVDRLEKSKFHIHRTWTIIGLFAVILALVVLGVVLVVPLIQDQLTGLIKDWPHYWDSLINSTTAFWQNSDMKWLRDILNQYDTQLQKGLSGLLKNTASNTVGGLGSIVGSVTTVIVALVTFPFLLWYMLRDGHQFPEYVSRLLPQRLQKSFLTVLKEINDQVSNYIRGQLTVAFFVALMFYLGYLLIGLKFALTLGIVAGILNLIPYLGSFLAMVPAVVVGAFVSPWMLIQVLIVFAVEQTIEGRLISPLVLGSSLKIHPVTIIIVLLAAGKIFGVMGVIFGVPGYAVLKVIVSHLYQYWREHAQWFDEEDRHSSVLADENSANANRKQDVDE</sequence>